<reference evidence="1" key="1">
    <citation type="submission" date="2018-05" db="EMBL/GenBank/DDBJ databases">
        <authorList>
            <person name="Lanie J.A."/>
            <person name="Ng W.-L."/>
            <person name="Kazmierczak K.M."/>
            <person name="Andrzejewski T.M."/>
            <person name="Davidsen T.M."/>
            <person name="Wayne K.J."/>
            <person name="Tettelin H."/>
            <person name="Glass J.I."/>
            <person name="Rusch D."/>
            <person name="Podicherti R."/>
            <person name="Tsui H.-C.T."/>
            <person name="Winkler M.E."/>
        </authorList>
    </citation>
    <scope>NUCLEOTIDE SEQUENCE</scope>
</reference>
<dbReference type="EMBL" id="UINC01180974">
    <property type="protein sequence ID" value="SVD90432.1"/>
    <property type="molecule type" value="Genomic_DNA"/>
</dbReference>
<protein>
    <submittedName>
        <fullName evidence="1">Uncharacterized protein</fullName>
    </submittedName>
</protein>
<evidence type="ECO:0000313" key="1">
    <source>
        <dbReference type="EMBL" id="SVD90432.1"/>
    </source>
</evidence>
<dbReference type="AlphaFoldDB" id="A0A382Z4L2"/>
<proteinExistence type="predicted"/>
<name>A0A382Z4L2_9ZZZZ</name>
<sequence length="30" mass="3286">MGSIWVADYPKFGLLIHNSAGNGCLYKKTT</sequence>
<feature type="non-terminal residue" evidence="1">
    <location>
        <position position="30"/>
    </location>
</feature>
<gene>
    <name evidence="1" type="ORF">METZ01_LOCUS443286</name>
</gene>
<accession>A0A382Z4L2</accession>
<organism evidence="1">
    <name type="scientific">marine metagenome</name>
    <dbReference type="NCBI Taxonomy" id="408172"/>
    <lineage>
        <taxon>unclassified sequences</taxon>
        <taxon>metagenomes</taxon>
        <taxon>ecological metagenomes</taxon>
    </lineage>
</organism>